<dbReference type="Proteomes" id="UP000288805">
    <property type="component" value="Unassembled WGS sequence"/>
</dbReference>
<organism evidence="5 6">
    <name type="scientific">Vitis vinifera</name>
    <name type="common">Grape</name>
    <dbReference type="NCBI Taxonomy" id="29760"/>
    <lineage>
        <taxon>Eukaryota</taxon>
        <taxon>Viridiplantae</taxon>
        <taxon>Streptophyta</taxon>
        <taxon>Embryophyta</taxon>
        <taxon>Tracheophyta</taxon>
        <taxon>Spermatophyta</taxon>
        <taxon>Magnoliopsida</taxon>
        <taxon>eudicotyledons</taxon>
        <taxon>Gunneridae</taxon>
        <taxon>Pentapetalae</taxon>
        <taxon>rosids</taxon>
        <taxon>Vitales</taxon>
        <taxon>Vitaceae</taxon>
        <taxon>Viteae</taxon>
        <taxon>Vitis</taxon>
    </lineage>
</organism>
<evidence type="ECO:0000259" key="4">
    <source>
        <dbReference type="PROSITE" id="PS50600"/>
    </source>
</evidence>
<reference evidence="5 6" key="1">
    <citation type="journal article" date="2018" name="PLoS Genet.">
        <title>Population sequencing reveals clonal diversity and ancestral inbreeding in the grapevine cultivar Chardonnay.</title>
        <authorList>
            <person name="Roach M.J."/>
            <person name="Johnson D.L."/>
            <person name="Bohlmann J."/>
            <person name="van Vuuren H.J."/>
            <person name="Jones S.J."/>
            <person name="Pretorius I.S."/>
            <person name="Schmidt S.A."/>
            <person name="Borneman A.R."/>
        </authorList>
    </citation>
    <scope>NUCLEOTIDE SEQUENCE [LARGE SCALE GENOMIC DNA]</scope>
    <source>
        <strain evidence="6">cv. Chardonnay</strain>
        <tissue evidence="5">Leaf</tissue>
    </source>
</reference>
<evidence type="ECO:0000256" key="1">
    <source>
        <dbReference type="ARBA" id="ARBA00005234"/>
    </source>
</evidence>
<dbReference type="EMBL" id="QGNW01000405">
    <property type="protein sequence ID" value="RVW72849.1"/>
    <property type="molecule type" value="Genomic_DNA"/>
</dbReference>
<evidence type="ECO:0000313" key="5">
    <source>
        <dbReference type="EMBL" id="RVW72849.1"/>
    </source>
</evidence>
<dbReference type="GO" id="GO:0008234">
    <property type="term" value="F:cysteine-type peptidase activity"/>
    <property type="evidence" value="ECO:0007669"/>
    <property type="project" value="InterPro"/>
</dbReference>
<feature type="domain" description="Ubiquitin-like protease family profile" evidence="4">
    <location>
        <begin position="257"/>
        <end position="427"/>
    </location>
</feature>
<evidence type="ECO:0000256" key="2">
    <source>
        <dbReference type="ARBA" id="ARBA00022670"/>
    </source>
</evidence>
<keyword evidence="2" id="KW-0645">Protease</keyword>
<sequence length="475" mass="54675">MPSLQDIESMMVGIDDMEEFKGLLDFRLCNLIGTHISFGRYSTFQYLIFQPCMWNLPLLALLHGIFLVKQRIKLELEMLGGFGKVEVICARMEATQRQITDAQSHLNSLIASYNRDVKVLRTRFTSSHYRTDEGQPSNFHEHVNESGVSERPNVEDGVFFSNEDPLHPGPHNMLVLVQSCMNNNVDVAPQASEEIRPQRVKMKVRRHRQRAAACKSPFVQLCVSKYKRLTEEETHVADYVFDESKDPSEMLCAYGGYGVTREQFQCLVGESFIDIPVISMFCRYMNAKEENPSRRHFFNPYFGEICGSMSKSTSKSTLKKRLGSYCVNLECCNQFYIPLFQFNEWVIMVINLEAKRVDLLSSYNSIQRVHFVNEAFKVVGFMSQLLKNSFKRNDVNINNLHPQYADIDGDPKLCHTGMYAILYMQHWDGSGLNRTINSERMSLERLKFATHMVLDSENEIGEMVTANIWSTNDAE</sequence>
<dbReference type="InterPro" id="IPR003653">
    <property type="entry name" value="Peptidase_C48_C"/>
</dbReference>
<protein>
    <recommendedName>
        <fullName evidence="4">Ubiquitin-like protease family profile domain-containing protein</fullName>
    </recommendedName>
</protein>
<name>A0A438GKV6_VITVI</name>
<accession>A0A438GKV6</accession>
<dbReference type="GO" id="GO:0006508">
    <property type="term" value="P:proteolysis"/>
    <property type="evidence" value="ECO:0007669"/>
    <property type="project" value="UniProtKB-KW"/>
</dbReference>
<dbReference type="PROSITE" id="PS50600">
    <property type="entry name" value="ULP_PROTEASE"/>
    <property type="match status" value="1"/>
</dbReference>
<comment type="similarity">
    <text evidence="1">Belongs to the peptidase C48 family.</text>
</comment>
<dbReference type="Gene3D" id="3.40.395.10">
    <property type="entry name" value="Adenoviral Proteinase, Chain A"/>
    <property type="match status" value="1"/>
</dbReference>
<gene>
    <name evidence="5" type="ORF">CK203_057163</name>
</gene>
<proteinExistence type="inferred from homology"/>
<dbReference type="AlphaFoldDB" id="A0A438GKV6"/>
<dbReference type="SUPFAM" id="SSF54001">
    <property type="entry name" value="Cysteine proteinases"/>
    <property type="match status" value="1"/>
</dbReference>
<evidence type="ECO:0000256" key="3">
    <source>
        <dbReference type="ARBA" id="ARBA00022801"/>
    </source>
</evidence>
<dbReference type="InterPro" id="IPR038765">
    <property type="entry name" value="Papain-like_cys_pep_sf"/>
</dbReference>
<comment type="caution">
    <text evidence="5">The sequence shown here is derived from an EMBL/GenBank/DDBJ whole genome shotgun (WGS) entry which is preliminary data.</text>
</comment>
<evidence type="ECO:0000313" key="6">
    <source>
        <dbReference type="Proteomes" id="UP000288805"/>
    </source>
</evidence>
<keyword evidence="3" id="KW-0378">Hydrolase</keyword>